<keyword evidence="3" id="KW-1185">Reference proteome</keyword>
<dbReference type="InterPro" id="IPR007844">
    <property type="entry name" value="AsmA"/>
</dbReference>
<dbReference type="Pfam" id="PF05170">
    <property type="entry name" value="AsmA"/>
    <property type="match status" value="1"/>
</dbReference>
<evidence type="ECO:0000259" key="1">
    <source>
        <dbReference type="Pfam" id="PF05170"/>
    </source>
</evidence>
<dbReference type="RefSeq" id="WP_225699493.1">
    <property type="nucleotide sequence ID" value="NZ_JAIXNE010000006.1"/>
</dbReference>
<dbReference type="EMBL" id="JAIXNE010000006">
    <property type="protein sequence ID" value="MCA6078637.1"/>
    <property type="molecule type" value="Genomic_DNA"/>
</dbReference>
<comment type="caution">
    <text evidence="2">The sequence shown here is derived from an EMBL/GenBank/DDBJ whole genome shotgun (WGS) entry which is preliminary data.</text>
</comment>
<evidence type="ECO:0000313" key="2">
    <source>
        <dbReference type="EMBL" id="MCA6078637.1"/>
    </source>
</evidence>
<evidence type="ECO:0000313" key="3">
    <source>
        <dbReference type="Proteomes" id="UP001139409"/>
    </source>
</evidence>
<dbReference type="InterPro" id="IPR052894">
    <property type="entry name" value="AsmA-related"/>
</dbReference>
<name>A0A9X1HY42_9BACT</name>
<accession>A0A9X1HY42</accession>
<gene>
    <name evidence="2" type="ORF">LDX50_27435</name>
</gene>
<dbReference type="GO" id="GO:0005886">
    <property type="term" value="C:plasma membrane"/>
    <property type="evidence" value="ECO:0007669"/>
    <property type="project" value="TreeGrafter"/>
</dbReference>
<protein>
    <submittedName>
        <fullName evidence="2">AsmA family protein</fullName>
    </submittedName>
</protein>
<feature type="domain" description="AsmA" evidence="1">
    <location>
        <begin position="2"/>
        <end position="179"/>
    </location>
</feature>
<dbReference type="PANTHER" id="PTHR30441">
    <property type="entry name" value="DUF748 DOMAIN-CONTAINING PROTEIN"/>
    <property type="match status" value="1"/>
</dbReference>
<organism evidence="2 3">
    <name type="scientific">Fulvivirga sedimenti</name>
    <dbReference type="NCBI Taxonomy" id="2879465"/>
    <lineage>
        <taxon>Bacteria</taxon>
        <taxon>Pseudomonadati</taxon>
        <taxon>Bacteroidota</taxon>
        <taxon>Cytophagia</taxon>
        <taxon>Cytophagales</taxon>
        <taxon>Fulvivirgaceae</taxon>
        <taxon>Fulvivirga</taxon>
    </lineage>
</organism>
<sequence length="995" mass="109297">MKKFIVIFGIILVILFTAILVLPIVFKDEIKAAIDKALAESVNADIVWEADDFSLSLLSNFPNVSAHLSDIGIVNRAPFEGEILFLANEIEVEIDLFSLFGDQIRVVGVGIKNPVVNILIDEEGRANYDISIDDNSETGTSSPDSTSFNLGIDHWYVTGGSLSYYDATFPMRLSLKNINHEGNGDFTQVSFDLRTNTRADSFVIEYDGIRYIQDKVLDADVVMNISDNYSTYTFRENTISINDFKIGVDGIFKMLDEGYDMDLTFAAKDNSFKSLLSLVPGIYTSDFDRIQANGTLDFAANAKGTYNDERLPAFSIKLFTQNSMFQYPDLPRAVENITIDALVENKDGILENTSVDISKFHLDFGQNPVDATLKINNLRNYEMAGHLKASLNFEELTTIFPVEGNEIRGTGMADLTFSGIYDSVRQIMPSIKGSVGIENGYIKSADLPYALEKVRLKSEIENPTGEMKDFKASINPFSMQLDGAPFKADGKIANLENYTWDLNAQGSVDLKKLAAILKLTDMELEGQLMADVHTKGNMEALEKERYAELPTSGDVTLRNFLYNSSALPAAFKISEAALTFDPARMNLVRFDSRLGDSDFKVTGYISNYIGYALGEGKTLRGELDVNSTKIDLNQFMTEEDPSATASVDSALSVILVPADIDFVVNARANEVLLTNMRMTNAQGRLIIKDQTVSMNDFRFNMLGGAFSTSGSYSTVDPEKPSYDLAMDVKEVRIAEAFSTFDIVRGFVPIANQLIGTVSTDVKLSGLLLQDMSPDLLSVDVDAMVEVLRATLEDSDILKGISSVTSLEKMDQVVLRDLIMNVTIEDGKLKVDPFDIKMGDYDATIQGTTALDGSIAYQVSMLVPAGKMGSQLNAFLAENSKAPASGDLIPVTLGIGGTYKKPETMLLMDEQKALIEAALKQKATEEAGAKAEDLLENVKDEKTREILGNILGKKTPADSTKSDSVTVPVEKKVQDEAVDKIKEIFKKKKKDDGGSN</sequence>
<dbReference type="AlphaFoldDB" id="A0A9X1HY42"/>
<reference evidence="2" key="1">
    <citation type="submission" date="2021-09" db="EMBL/GenBank/DDBJ databases">
        <title>Fulvivirga sp. isolated from coastal sediment.</title>
        <authorList>
            <person name="Yu H."/>
        </authorList>
    </citation>
    <scope>NUCLEOTIDE SEQUENCE</scope>
    <source>
        <strain evidence="2">1062</strain>
    </source>
</reference>
<dbReference type="GO" id="GO:0090313">
    <property type="term" value="P:regulation of protein targeting to membrane"/>
    <property type="evidence" value="ECO:0007669"/>
    <property type="project" value="TreeGrafter"/>
</dbReference>
<proteinExistence type="predicted"/>
<dbReference type="Proteomes" id="UP001139409">
    <property type="component" value="Unassembled WGS sequence"/>
</dbReference>
<dbReference type="PANTHER" id="PTHR30441:SF8">
    <property type="entry name" value="DUF748 DOMAIN-CONTAINING PROTEIN"/>
    <property type="match status" value="1"/>
</dbReference>